<dbReference type="InterPro" id="IPR007278">
    <property type="entry name" value="DUF397"/>
</dbReference>
<keyword evidence="3" id="KW-1185">Reference proteome</keyword>
<accession>A0ABW6VJD6</accession>
<evidence type="ECO:0000259" key="1">
    <source>
        <dbReference type="Pfam" id="PF04149"/>
    </source>
</evidence>
<gene>
    <name evidence="2" type="ORF">ACFY05_42360</name>
</gene>
<comment type="caution">
    <text evidence="2">The sequence shown here is derived from an EMBL/GenBank/DDBJ whole genome shotgun (WGS) entry which is preliminary data.</text>
</comment>
<reference evidence="2 3" key="1">
    <citation type="submission" date="2024-10" db="EMBL/GenBank/DDBJ databases">
        <title>The Natural Products Discovery Center: Release of the First 8490 Sequenced Strains for Exploring Actinobacteria Biosynthetic Diversity.</title>
        <authorList>
            <person name="Kalkreuter E."/>
            <person name="Kautsar S.A."/>
            <person name="Yang D."/>
            <person name="Bader C.D."/>
            <person name="Teijaro C.N."/>
            <person name="Fluegel L."/>
            <person name="Davis C.M."/>
            <person name="Simpson J.R."/>
            <person name="Lauterbach L."/>
            <person name="Steele A.D."/>
            <person name="Gui C."/>
            <person name="Meng S."/>
            <person name="Li G."/>
            <person name="Viehrig K."/>
            <person name="Ye F."/>
            <person name="Su P."/>
            <person name="Kiefer A.F."/>
            <person name="Nichols A."/>
            <person name="Cepeda A.J."/>
            <person name="Yan W."/>
            <person name="Fan B."/>
            <person name="Jiang Y."/>
            <person name="Adhikari A."/>
            <person name="Zheng C.-J."/>
            <person name="Schuster L."/>
            <person name="Cowan T.M."/>
            <person name="Smanski M.J."/>
            <person name="Chevrette M.G."/>
            <person name="De Carvalho L.P.S."/>
            <person name="Shen B."/>
        </authorList>
    </citation>
    <scope>NUCLEOTIDE SEQUENCE [LARGE SCALE GENOMIC DNA]</scope>
    <source>
        <strain evidence="2 3">NPDC001281</strain>
    </source>
</reference>
<dbReference type="RefSeq" id="WP_387348266.1">
    <property type="nucleotide sequence ID" value="NZ_JBIAXI010000051.1"/>
</dbReference>
<feature type="domain" description="DUF397" evidence="1">
    <location>
        <begin position="14"/>
        <end position="68"/>
    </location>
</feature>
<proteinExistence type="predicted"/>
<sequence length="78" mass="8196">MEAKELTAVDLSMAVWKKSARSGGNGGNCVEVASNLPGVIAVRDSKDPDGPKLLFTSSEWRAFIGGVKNGEFDPDSIA</sequence>
<name>A0ABW6VJD6_MICFU</name>
<dbReference type="EMBL" id="JBIAXI010000051">
    <property type="protein sequence ID" value="MFF4779479.1"/>
    <property type="molecule type" value="Genomic_DNA"/>
</dbReference>
<protein>
    <submittedName>
        <fullName evidence="2">DUF397 domain-containing protein</fullName>
    </submittedName>
</protein>
<organism evidence="2 3">
    <name type="scientific">Microtetraspora fusca</name>
    <dbReference type="NCBI Taxonomy" id="1997"/>
    <lineage>
        <taxon>Bacteria</taxon>
        <taxon>Bacillati</taxon>
        <taxon>Actinomycetota</taxon>
        <taxon>Actinomycetes</taxon>
        <taxon>Streptosporangiales</taxon>
        <taxon>Streptosporangiaceae</taxon>
        <taxon>Microtetraspora</taxon>
    </lineage>
</organism>
<evidence type="ECO:0000313" key="3">
    <source>
        <dbReference type="Proteomes" id="UP001602119"/>
    </source>
</evidence>
<dbReference type="Proteomes" id="UP001602119">
    <property type="component" value="Unassembled WGS sequence"/>
</dbReference>
<evidence type="ECO:0000313" key="2">
    <source>
        <dbReference type="EMBL" id="MFF4779479.1"/>
    </source>
</evidence>
<dbReference type="Pfam" id="PF04149">
    <property type="entry name" value="DUF397"/>
    <property type="match status" value="1"/>
</dbReference>